<evidence type="ECO:0000256" key="1">
    <source>
        <dbReference type="ARBA" id="ARBA00004184"/>
    </source>
</evidence>
<dbReference type="InterPro" id="IPR043454">
    <property type="entry name" value="NPH3/RPT2-like"/>
</dbReference>
<feature type="domain" description="BTB" evidence="5">
    <location>
        <begin position="7"/>
        <end position="70"/>
    </location>
</feature>
<feature type="domain" description="NPH3" evidence="6">
    <location>
        <begin position="206"/>
        <end position="464"/>
    </location>
</feature>
<dbReference type="InterPro" id="IPR011333">
    <property type="entry name" value="SKP1/BTB/POZ_sf"/>
</dbReference>
<keyword evidence="8" id="KW-1185">Reference proteome</keyword>
<comment type="subcellular location">
    <subcellularLocation>
        <location evidence="1">Endomembrane system</location>
        <topology evidence="1">Peripheral membrane protein</topology>
    </subcellularLocation>
</comment>
<protein>
    <recommendedName>
        <fullName evidence="9">Phototropic-responsive NPH3 family protein</fullName>
    </recommendedName>
</protein>
<evidence type="ECO:0000256" key="4">
    <source>
        <dbReference type="PROSITE-ProRule" id="PRU00982"/>
    </source>
</evidence>
<dbReference type="Gene3D" id="3.30.710.10">
    <property type="entry name" value="Potassium Channel Kv1.1, Chain A"/>
    <property type="match status" value="1"/>
</dbReference>
<evidence type="ECO:0000259" key="6">
    <source>
        <dbReference type="PROSITE" id="PS51649"/>
    </source>
</evidence>
<gene>
    <name evidence="7" type="ORF">PIB30_046285</name>
</gene>
<evidence type="ECO:0000313" key="8">
    <source>
        <dbReference type="Proteomes" id="UP001341840"/>
    </source>
</evidence>
<dbReference type="PROSITE" id="PS50097">
    <property type="entry name" value="BTB"/>
    <property type="match status" value="1"/>
</dbReference>
<proteinExistence type="inferred from homology"/>
<evidence type="ECO:0008006" key="9">
    <source>
        <dbReference type="Google" id="ProtNLM"/>
    </source>
</evidence>
<comment type="caution">
    <text evidence="7">The sequence shown here is derived from an EMBL/GenBank/DDBJ whole genome shotgun (WGS) entry which is preliminary data.</text>
</comment>
<dbReference type="PANTHER" id="PTHR32370">
    <property type="entry name" value="OS12G0117600 PROTEIN"/>
    <property type="match status" value="1"/>
</dbReference>
<dbReference type="Pfam" id="PF03000">
    <property type="entry name" value="NPH3"/>
    <property type="match status" value="1"/>
</dbReference>
<dbReference type="Proteomes" id="UP001341840">
    <property type="component" value="Unassembled WGS sequence"/>
</dbReference>
<keyword evidence="3" id="KW-0833">Ubl conjugation pathway</keyword>
<dbReference type="SUPFAM" id="SSF54695">
    <property type="entry name" value="POZ domain"/>
    <property type="match status" value="1"/>
</dbReference>
<comment type="similarity">
    <text evidence="4">Belongs to the NPH3 family.</text>
</comment>
<evidence type="ECO:0000259" key="5">
    <source>
        <dbReference type="PROSITE" id="PS50097"/>
    </source>
</evidence>
<sequence length="532" mass="60351">MELEACCDVEVDINGEETFMMNKTILTTLCRKFSNLFGNLVTKNVTLLKVIFKDFPGGSHGFELVARLCYCYSTRSSMSMSMELFSPTNVALLCSAADFLEIESMEGSNLKPHVEKFLQGIRFWTWCELLEALKQCQGLFCSNSKSYSYSSIVEKMIVDQLIERVACPSIVTSPFTCSSDRSSFQFSSSSISSINNSNCFSSLDPSWWFEDLVFLKIGLVDKVIRAMISHDFFDHGIVSKFLFYYLKSKANSLGDAAEAEKIETTKVVINLLSLLRVRSIRCKDLFDLNRVATRLKISRCCRNEIERLIGALLDQATIDYLILPSPHGMNHAYDVDFVLRLMHTFFFGSIDESTSNNNNRLKRVVKMLHLFLLEVSPDPNLKPCEFEALITVAPDAARESHDQLYIAMDIYLKVHAGISDDEKMSICSKLKHEKLSAEVVRDLSRNLVFPSETKARGNVNRQRRMKSLLQENDHLKSFFDSMFLKSFKNIMIDVKEDDEEIHSSSGTQLASLKKTGIHTLNNAAVYLPKLCS</sequence>
<evidence type="ECO:0000256" key="2">
    <source>
        <dbReference type="ARBA" id="ARBA00004906"/>
    </source>
</evidence>
<reference evidence="7 8" key="1">
    <citation type="journal article" date="2023" name="Plants (Basel)">
        <title>Bridging the Gap: Combining Genomics and Transcriptomics Approaches to Understand Stylosanthes scabra, an Orphan Legume from the Brazilian Caatinga.</title>
        <authorList>
            <person name="Ferreira-Neto J.R.C."/>
            <person name="da Silva M.D."/>
            <person name="Binneck E."/>
            <person name="de Melo N.F."/>
            <person name="da Silva R.H."/>
            <person name="de Melo A.L.T.M."/>
            <person name="Pandolfi V."/>
            <person name="Bustamante F.O."/>
            <person name="Brasileiro-Vidal A.C."/>
            <person name="Benko-Iseppon A.M."/>
        </authorList>
    </citation>
    <scope>NUCLEOTIDE SEQUENCE [LARGE SCALE GENOMIC DNA]</scope>
    <source>
        <tissue evidence="7">Leaves</tissue>
    </source>
</reference>
<dbReference type="InterPro" id="IPR000210">
    <property type="entry name" value="BTB/POZ_dom"/>
</dbReference>
<comment type="pathway">
    <text evidence="2">Protein modification; protein ubiquitination.</text>
</comment>
<evidence type="ECO:0000256" key="3">
    <source>
        <dbReference type="ARBA" id="ARBA00022786"/>
    </source>
</evidence>
<accession>A0ABU6QFU0</accession>
<name>A0ABU6QFU0_9FABA</name>
<dbReference type="EMBL" id="JASCZI010000288">
    <property type="protein sequence ID" value="MED6110807.1"/>
    <property type="molecule type" value="Genomic_DNA"/>
</dbReference>
<evidence type="ECO:0000313" key="7">
    <source>
        <dbReference type="EMBL" id="MED6110807.1"/>
    </source>
</evidence>
<dbReference type="PROSITE" id="PS51649">
    <property type="entry name" value="NPH3"/>
    <property type="match status" value="1"/>
</dbReference>
<organism evidence="7 8">
    <name type="scientific">Stylosanthes scabra</name>
    <dbReference type="NCBI Taxonomy" id="79078"/>
    <lineage>
        <taxon>Eukaryota</taxon>
        <taxon>Viridiplantae</taxon>
        <taxon>Streptophyta</taxon>
        <taxon>Embryophyta</taxon>
        <taxon>Tracheophyta</taxon>
        <taxon>Spermatophyta</taxon>
        <taxon>Magnoliopsida</taxon>
        <taxon>eudicotyledons</taxon>
        <taxon>Gunneridae</taxon>
        <taxon>Pentapetalae</taxon>
        <taxon>rosids</taxon>
        <taxon>fabids</taxon>
        <taxon>Fabales</taxon>
        <taxon>Fabaceae</taxon>
        <taxon>Papilionoideae</taxon>
        <taxon>50 kb inversion clade</taxon>
        <taxon>dalbergioids sensu lato</taxon>
        <taxon>Dalbergieae</taxon>
        <taxon>Pterocarpus clade</taxon>
        <taxon>Stylosanthes</taxon>
    </lineage>
</organism>
<dbReference type="InterPro" id="IPR027356">
    <property type="entry name" value="NPH3_dom"/>
</dbReference>